<organism evidence="2 3">
    <name type="scientific">Platanthera zijinensis</name>
    <dbReference type="NCBI Taxonomy" id="2320716"/>
    <lineage>
        <taxon>Eukaryota</taxon>
        <taxon>Viridiplantae</taxon>
        <taxon>Streptophyta</taxon>
        <taxon>Embryophyta</taxon>
        <taxon>Tracheophyta</taxon>
        <taxon>Spermatophyta</taxon>
        <taxon>Magnoliopsida</taxon>
        <taxon>Liliopsida</taxon>
        <taxon>Asparagales</taxon>
        <taxon>Orchidaceae</taxon>
        <taxon>Orchidoideae</taxon>
        <taxon>Orchideae</taxon>
        <taxon>Orchidinae</taxon>
        <taxon>Platanthera</taxon>
    </lineage>
</organism>
<gene>
    <name evidence="2" type="ORF">KSP39_PZI022193</name>
</gene>
<dbReference type="Proteomes" id="UP001418222">
    <property type="component" value="Unassembled WGS sequence"/>
</dbReference>
<feature type="domain" description="Myb/SANT-like" evidence="1">
    <location>
        <begin position="13"/>
        <end position="106"/>
    </location>
</feature>
<comment type="caution">
    <text evidence="2">The sequence shown here is derived from an EMBL/GenBank/DDBJ whole genome shotgun (WGS) entry which is preliminary data.</text>
</comment>
<dbReference type="EMBL" id="JBBWWQ010000020">
    <property type="protein sequence ID" value="KAK8916857.1"/>
    <property type="molecule type" value="Genomic_DNA"/>
</dbReference>
<accession>A0AAP0AW83</accession>
<dbReference type="PANTHER" id="PTHR31704">
    <property type="entry name" value="MYB/SANT-LIKE DNA-BINDING DOMAIN PROTEIN-RELATED"/>
    <property type="match status" value="1"/>
</dbReference>
<evidence type="ECO:0000259" key="1">
    <source>
        <dbReference type="Pfam" id="PF12776"/>
    </source>
</evidence>
<name>A0AAP0AW83_9ASPA</name>
<reference evidence="2 3" key="1">
    <citation type="journal article" date="2022" name="Nat. Plants">
        <title>Genomes of leafy and leafless Platanthera orchids illuminate the evolution of mycoheterotrophy.</title>
        <authorList>
            <person name="Li M.H."/>
            <person name="Liu K.W."/>
            <person name="Li Z."/>
            <person name="Lu H.C."/>
            <person name="Ye Q.L."/>
            <person name="Zhang D."/>
            <person name="Wang J.Y."/>
            <person name="Li Y.F."/>
            <person name="Zhong Z.M."/>
            <person name="Liu X."/>
            <person name="Yu X."/>
            <person name="Liu D.K."/>
            <person name="Tu X.D."/>
            <person name="Liu B."/>
            <person name="Hao Y."/>
            <person name="Liao X.Y."/>
            <person name="Jiang Y.T."/>
            <person name="Sun W.H."/>
            <person name="Chen J."/>
            <person name="Chen Y.Q."/>
            <person name="Ai Y."/>
            <person name="Zhai J.W."/>
            <person name="Wu S.S."/>
            <person name="Zhou Z."/>
            <person name="Hsiao Y.Y."/>
            <person name="Wu W.L."/>
            <person name="Chen Y.Y."/>
            <person name="Lin Y.F."/>
            <person name="Hsu J.L."/>
            <person name="Li C.Y."/>
            <person name="Wang Z.W."/>
            <person name="Zhao X."/>
            <person name="Zhong W.Y."/>
            <person name="Ma X.K."/>
            <person name="Ma L."/>
            <person name="Huang J."/>
            <person name="Chen G.Z."/>
            <person name="Huang M.Z."/>
            <person name="Huang L."/>
            <person name="Peng D.H."/>
            <person name="Luo Y.B."/>
            <person name="Zou S.Q."/>
            <person name="Chen S.P."/>
            <person name="Lan S."/>
            <person name="Tsai W.C."/>
            <person name="Van de Peer Y."/>
            <person name="Liu Z.J."/>
        </authorList>
    </citation>
    <scope>NUCLEOTIDE SEQUENCE [LARGE SCALE GENOMIC DNA]</scope>
    <source>
        <strain evidence="2">Lor287</strain>
    </source>
</reference>
<dbReference type="AlphaFoldDB" id="A0AAP0AW83"/>
<dbReference type="Pfam" id="PF12776">
    <property type="entry name" value="Myb_DNA-bind_3"/>
    <property type="match status" value="1"/>
</dbReference>
<protein>
    <recommendedName>
        <fullName evidence="1">Myb/SANT-like domain-containing protein</fullName>
    </recommendedName>
</protein>
<dbReference type="InterPro" id="IPR024752">
    <property type="entry name" value="Myb/SANT-like_dom"/>
</dbReference>
<evidence type="ECO:0000313" key="3">
    <source>
        <dbReference type="Proteomes" id="UP001418222"/>
    </source>
</evidence>
<sequence>MSNRRERGISASWESADVLLFCDICIKEIELGNRPTTHFSKQGWNNIILHFQERSGKQFDRTQLKNKWDQLKKEWKLWRELKRGKTGLGWNPVKKTIDASDEWWDEKIKVIIIYHIFKFLDNEIFYNFYFYYNIFLFFRPTKMSKNFAILEYLLTWMQN</sequence>
<proteinExistence type="predicted"/>
<keyword evidence="3" id="KW-1185">Reference proteome</keyword>
<dbReference type="PANTHER" id="PTHR31704:SF37">
    <property type="entry name" value="HEAT SHOCK PROTEIN"/>
    <property type="match status" value="1"/>
</dbReference>
<evidence type="ECO:0000313" key="2">
    <source>
        <dbReference type="EMBL" id="KAK8916857.1"/>
    </source>
</evidence>